<sequence length="374" mass="42656">MRGVRVEDIIKAHIQKQGGAISFRNFMELCLYHPEAGYYQRASEKTGKGGDFYTSPNVSSVFGEVIANYIYKMWIELGSPNPFQIVEFGAGKGQLAEAIITKLAKGSFDLNNLNYIIIDASKSFQQEQKQRLDSFPVTWLDSIEELTKPIEGCILSNELIDAFPVHWVRYEDNVLLEKFVGYDALKQEFTILHKPAAKELCDYFQEQQVQFTSGQEAEVNLEAKKWLEQCANELRRGYLLTIDYGYLRDELYAPHRKCGTLLCYRKHRVNENPLQFVGEQDITSHVNFSQLIDWGEHLGLDTIQFFNQQEFLMQGGIMAYLQAITTSNPFDPLFKKNAAIKQLLMPGGMGDTFKVLIQGKGAPSNLKIDIPYVK</sequence>
<name>A0A1E5G0N2_9FIRM</name>
<keyword evidence="2" id="KW-0808">Transferase</keyword>
<dbReference type="PANTHER" id="PTHR12049:SF7">
    <property type="entry name" value="PROTEIN ARGININE METHYLTRANSFERASE NDUFAF7, MITOCHONDRIAL"/>
    <property type="match status" value="1"/>
</dbReference>
<gene>
    <name evidence="3" type="ORF">BHF68_07410</name>
</gene>
<reference evidence="3 4" key="1">
    <citation type="submission" date="2016-09" db="EMBL/GenBank/DDBJ databases">
        <title>Draft genome sequence for the type strain of Desulfuribacillus alkaliarsenatis AHT28, an obligately anaerobic, sulfidogenic bacterium isolated from Russian soda lake sediments.</title>
        <authorList>
            <person name="Abin C.A."/>
            <person name="Hollibaugh J.T."/>
        </authorList>
    </citation>
    <scope>NUCLEOTIDE SEQUENCE [LARGE SCALE GENOMIC DNA]</scope>
    <source>
        <strain evidence="3 4">AHT28</strain>
    </source>
</reference>
<dbReference type="EMBL" id="MIJE01000031">
    <property type="protein sequence ID" value="OEF96477.1"/>
    <property type="molecule type" value="Genomic_DNA"/>
</dbReference>
<dbReference type="SUPFAM" id="SSF53335">
    <property type="entry name" value="S-adenosyl-L-methionine-dependent methyltransferases"/>
    <property type="match status" value="1"/>
</dbReference>
<dbReference type="GO" id="GO:0035243">
    <property type="term" value="F:protein-arginine omega-N symmetric methyltransferase activity"/>
    <property type="evidence" value="ECO:0007669"/>
    <property type="project" value="TreeGrafter"/>
</dbReference>
<evidence type="ECO:0000256" key="2">
    <source>
        <dbReference type="ARBA" id="ARBA00022679"/>
    </source>
</evidence>
<dbReference type="Pfam" id="PF02636">
    <property type="entry name" value="Methyltransf_28"/>
    <property type="match status" value="1"/>
</dbReference>
<keyword evidence="4" id="KW-1185">Reference proteome</keyword>
<dbReference type="InterPro" id="IPR029063">
    <property type="entry name" value="SAM-dependent_MTases_sf"/>
</dbReference>
<evidence type="ECO:0008006" key="5">
    <source>
        <dbReference type="Google" id="ProtNLM"/>
    </source>
</evidence>
<evidence type="ECO:0000313" key="4">
    <source>
        <dbReference type="Proteomes" id="UP000094296"/>
    </source>
</evidence>
<keyword evidence="1" id="KW-0489">Methyltransferase</keyword>
<dbReference type="InterPro" id="IPR003788">
    <property type="entry name" value="NDUFAF7"/>
</dbReference>
<dbReference type="GO" id="GO:0032259">
    <property type="term" value="P:methylation"/>
    <property type="evidence" value="ECO:0007669"/>
    <property type="project" value="UniProtKB-KW"/>
</dbReference>
<organism evidence="3 4">
    <name type="scientific">Desulfuribacillus alkaliarsenatis</name>
    <dbReference type="NCBI Taxonomy" id="766136"/>
    <lineage>
        <taxon>Bacteria</taxon>
        <taxon>Bacillati</taxon>
        <taxon>Bacillota</taxon>
        <taxon>Desulfuribacillia</taxon>
        <taxon>Desulfuribacillales</taxon>
        <taxon>Desulfuribacillaceae</taxon>
        <taxon>Desulfuribacillus</taxon>
    </lineage>
</organism>
<dbReference type="AlphaFoldDB" id="A0A1E5G0N2"/>
<dbReference type="PANTHER" id="PTHR12049">
    <property type="entry name" value="PROTEIN ARGININE METHYLTRANSFERASE NDUFAF7, MITOCHONDRIAL"/>
    <property type="match status" value="1"/>
</dbReference>
<dbReference type="Proteomes" id="UP000094296">
    <property type="component" value="Unassembled WGS sequence"/>
</dbReference>
<evidence type="ECO:0000313" key="3">
    <source>
        <dbReference type="EMBL" id="OEF96477.1"/>
    </source>
</evidence>
<dbReference type="InterPro" id="IPR038375">
    <property type="entry name" value="NDUFAF7_sf"/>
</dbReference>
<dbReference type="Gene3D" id="3.40.50.12710">
    <property type="match status" value="1"/>
</dbReference>
<comment type="caution">
    <text evidence="3">The sequence shown here is derived from an EMBL/GenBank/DDBJ whole genome shotgun (WGS) entry which is preliminary data.</text>
</comment>
<proteinExistence type="predicted"/>
<accession>A0A1E5G0N2</accession>
<dbReference type="STRING" id="766136.BHF68_07410"/>
<evidence type="ECO:0000256" key="1">
    <source>
        <dbReference type="ARBA" id="ARBA00022603"/>
    </source>
</evidence>
<protein>
    <recommendedName>
        <fullName evidence="5">SAM-dependent methyltransferase</fullName>
    </recommendedName>
</protein>